<dbReference type="Proteomes" id="UP000054477">
    <property type="component" value="Unassembled WGS sequence"/>
</dbReference>
<sequence>MFGSSLVNGSSVRKGKNWPFDEHFKFLLEFANHVEAWDKLEDADTQKWLPTKWVPLRTILQDVPFFKKVEGLLAEVQADWEELKEMLCPIEAPKQLEGLFLLNDDRFLVGWASFMLNLPAILVKLCKFVKGIGIVVSPIEGRSAIDIKGI</sequence>
<protein>
    <submittedName>
        <fullName evidence="1">Uncharacterized protein</fullName>
    </submittedName>
</protein>
<organism evidence="1 2">
    <name type="scientific">Laccaria amethystina LaAM-08-1</name>
    <dbReference type="NCBI Taxonomy" id="1095629"/>
    <lineage>
        <taxon>Eukaryota</taxon>
        <taxon>Fungi</taxon>
        <taxon>Dikarya</taxon>
        <taxon>Basidiomycota</taxon>
        <taxon>Agaricomycotina</taxon>
        <taxon>Agaricomycetes</taxon>
        <taxon>Agaricomycetidae</taxon>
        <taxon>Agaricales</taxon>
        <taxon>Agaricineae</taxon>
        <taxon>Hydnangiaceae</taxon>
        <taxon>Laccaria</taxon>
    </lineage>
</organism>
<reference evidence="2" key="2">
    <citation type="submission" date="2015-01" db="EMBL/GenBank/DDBJ databases">
        <title>Evolutionary Origins and Diversification of the Mycorrhizal Mutualists.</title>
        <authorList>
            <consortium name="DOE Joint Genome Institute"/>
            <consortium name="Mycorrhizal Genomics Consortium"/>
            <person name="Kohler A."/>
            <person name="Kuo A."/>
            <person name="Nagy L.G."/>
            <person name="Floudas D."/>
            <person name="Copeland A."/>
            <person name="Barry K.W."/>
            <person name="Cichocki N."/>
            <person name="Veneault-Fourrey C."/>
            <person name="LaButti K."/>
            <person name="Lindquist E.A."/>
            <person name="Lipzen A."/>
            <person name="Lundell T."/>
            <person name="Morin E."/>
            <person name="Murat C."/>
            <person name="Riley R."/>
            <person name="Ohm R."/>
            <person name="Sun H."/>
            <person name="Tunlid A."/>
            <person name="Henrissat B."/>
            <person name="Grigoriev I.V."/>
            <person name="Hibbett D.S."/>
            <person name="Martin F."/>
        </authorList>
    </citation>
    <scope>NUCLEOTIDE SEQUENCE [LARGE SCALE GENOMIC DNA]</scope>
    <source>
        <strain evidence="2">LaAM-08-1</strain>
    </source>
</reference>
<accession>A0A0C9XI66</accession>
<reference evidence="1 2" key="1">
    <citation type="submission" date="2014-04" db="EMBL/GenBank/DDBJ databases">
        <authorList>
            <consortium name="DOE Joint Genome Institute"/>
            <person name="Kuo A."/>
            <person name="Kohler A."/>
            <person name="Nagy L.G."/>
            <person name="Floudas D."/>
            <person name="Copeland A."/>
            <person name="Barry K.W."/>
            <person name="Cichocki N."/>
            <person name="Veneault-Fourrey C."/>
            <person name="LaButti K."/>
            <person name="Lindquist E.A."/>
            <person name="Lipzen A."/>
            <person name="Lundell T."/>
            <person name="Morin E."/>
            <person name="Murat C."/>
            <person name="Sun H."/>
            <person name="Tunlid A."/>
            <person name="Henrissat B."/>
            <person name="Grigoriev I.V."/>
            <person name="Hibbett D.S."/>
            <person name="Martin F."/>
            <person name="Nordberg H.P."/>
            <person name="Cantor M.N."/>
            <person name="Hua S.X."/>
        </authorList>
    </citation>
    <scope>NUCLEOTIDE SEQUENCE [LARGE SCALE GENOMIC DNA]</scope>
    <source>
        <strain evidence="1 2">LaAM-08-1</strain>
    </source>
</reference>
<dbReference type="HOGENOM" id="CLU_1740822_0_0_1"/>
<keyword evidence="2" id="KW-1185">Reference proteome</keyword>
<gene>
    <name evidence="1" type="ORF">K443DRAFT_9978</name>
</gene>
<proteinExistence type="predicted"/>
<dbReference type="AlphaFoldDB" id="A0A0C9XI66"/>
<evidence type="ECO:0000313" key="2">
    <source>
        <dbReference type="Proteomes" id="UP000054477"/>
    </source>
</evidence>
<dbReference type="EMBL" id="KN838696">
    <property type="protein sequence ID" value="KIJ97321.1"/>
    <property type="molecule type" value="Genomic_DNA"/>
</dbReference>
<evidence type="ECO:0000313" key="1">
    <source>
        <dbReference type="EMBL" id="KIJ97321.1"/>
    </source>
</evidence>
<name>A0A0C9XI66_9AGAR</name>